<evidence type="ECO:0000256" key="5">
    <source>
        <dbReference type="ARBA" id="ARBA00022989"/>
    </source>
</evidence>
<dbReference type="Pfam" id="PF00106">
    <property type="entry name" value="adh_short"/>
    <property type="match status" value="1"/>
</dbReference>
<reference evidence="14 15" key="1">
    <citation type="journal article" date="2018" name="Nat. Ecol. Evol.">
        <title>Pezizomycetes genomes reveal the molecular basis of ectomycorrhizal truffle lifestyle.</title>
        <authorList>
            <person name="Murat C."/>
            <person name="Payen T."/>
            <person name="Noel B."/>
            <person name="Kuo A."/>
            <person name="Morin E."/>
            <person name="Chen J."/>
            <person name="Kohler A."/>
            <person name="Krizsan K."/>
            <person name="Balestrini R."/>
            <person name="Da Silva C."/>
            <person name="Montanini B."/>
            <person name="Hainaut M."/>
            <person name="Levati E."/>
            <person name="Barry K.W."/>
            <person name="Belfiori B."/>
            <person name="Cichocki N."/>
            <person name="Clum A."/>
            <person name="Dockter R.B."/>
            <person name="Fauchery L."/>
            <person name="Guy J."/>
            <person name="Iotti M."/>
            <person name="Le Tacon F."/>
            <person name="Lindquist E.A."/>
            <person name="Lipzen A."/>
            <person name="Malagnac F."/>
            <person name="Mello A."/>
            <person name="Molinier V."/>
            <person name="Miyauchi S."/>
            <person name="Poulain J."/>
            <person name="Riccioni C."/>
            <person name="Rubini A."/>
            <person name="Sitrit Y."/>
            <person name="Splivallo R."/>
            <person name="Traeger S."/>
            <person name="Wang M."/>
            <person name="Zifcakova L."/>
            <person name="Wipf D."/>
            <person name="Zambonelli A."/>
            <person name="Paolocci F."/>
            <person name="Nowrousian M."/>
            <person name="Ottonello S."/>
            <person name="Baldrian P."/>
            <person name="Spatafora J.W."/>
            <person name="Henrissat B."/>
            <person name="Nagy L.G."/>
            <person name="Aury J.M."/>
            <person name="Wincker P."/>
            <person name="Grigoriev I.V."/>
            <person name="Bonfante P."/>
            <person name="Martin F.M."/>
        </authorList>
    </citation>
    <scope>NUCLEOTIDE SEQUENCE [LARGE SCALE GENOMIC DNA]</scope>
    <source>
        <strain evidence="14 15">CCBAS932</strain>
    </source>
</reference>
<evidence type="ECO:0000256" key="10">
    <source>
        <dbReference type="ARBA" id="ARBA00068717"/>
    </source>
</evidence>
<keyword evidence="5 13" id="KW-1133">Transmembrane helix</keyword>
<evidence type="ECO:0000256" key="2">
    <source>
        <dbReference type="ARBA" id="ARBA00006484"/>
    </source>
</evidence>
<dbReference type="PRINTS" id="PR00081">
    <property type="entry name" value="GDHRDH"/>
</dbReference>
<dbReference type="GO" id="GO:0052650">
    <property type="term" value="F:all-trans-retinol dehydrogenase (NADP+) activity"/>
    <property type="evidence" value="ECO:0007669"/>
    <property type="project" value="UniProtKB-ARBA"/>
</dbReference>
<keyword evidence="6" id="KW-0560">Oxidoreductase</keyword>
<evidence type="ECO:0000256" key="8">
    <source>
        <dbReference type="ARBA" id="ARBA00023136"/>
    </source>
</evidence>
<dbReference type="GO" id="GO:0016020">
    <property type="term" value="C:membrane"/>
    <property type="evidence" value="ECO:0007669"/>
    <property type="project" value="UniProtKB-SubCell"/>
</dbReference>
<dbReference type="EMBL" id="ML119139">
    <property type="protein sequence ID" value="RPB10925.1"/>
    <property type="molecule type" value="Genomic_DNA"/>
</dbReference>
<evidence type="ECO:0000256" key="12">
    <source>
        <dbReference type="RuleBase" id="RU000363"/>
    </source>
</evidence>
<name>A0A3N4KYU0_9PEZI</name>
<dbReference type="InterPro" id="IPR036291">
    <property type="entry name" value="NAD(P)-bd_dom_sf"/>
</dbReference>
<feature type="transmembrane region" description="Helical" evidence="13">
    <location>
        <begin position="58"/>
        <end position="77"/>
    </location>
</feature>
<comment type="subcellular location">
    <subcellularLocation>
        <location evidence="1">Membrane</location>
        <topology evidence="1">Multi-pass membrane protein</topology>
    </subcellularLocation>
</comment>
<dbReference type="SUPFAM" id="SSF51735">
    <property type="entry name" value="NAD(P)-binding Rossmann-fold domains"/>
    <property type="match status" value="1"/>
</dbReference>
<dbReference type="InParanoid" id="A0A3N4KYU0"/>
<comment type="similarity">
    <text evidence="2 12">Belongs to the short-chain dehydrogenases/reductases (SDR) family.</text>
</comment>
<evidence type="ECO:0000256" key="9">
    <source>
        <dbReference type="ARBA" id="ARBA00059620"/>
    </source>
</evidence>
<keyword evidence="8 13" id="KW-0472">Membrane</keyword>
<dbReference type="STRING" id="1392247.A0A3N4KYU0"/>
<accession>A0A3N4KYU0</accession>
<dbReference type="FunCoup" id="A0A3N4KYU0">
    <property type="interactions" value="493"/>
</dbReference>
<evidence type="ECO:0000313" key="15">
    <source>
        <dbReference type="Proteomes" id="UP000277580"/>
    </source>
</evidence>
<evidence type="ECO:0000313" key="14">
    <source>
        <dbReference type="EMBL" id="RPB10925.1"/>
    </source>
</evidence>
<evidence type="ECO:0000256" key="7">
    <source>
        <dbReference type="ARBA" id="ARBA00023098"/>
    </source>
</evidence>
<evidence type="ECO:0000256" key="3">
    <source>
        <dbReference type="ARBA" id="ARBA00022692"/>
    </source>
</evidence>
<protein>
    <recommendedName>
        <fullName evidence="10">Short-chain dehydrogenase/reductase 3</fullName>
    </recommendedName>
    <alternativeName>
        <fullName evidence="11">Retinal short-chain dehydrogenase/reductase 1</fullName>
    </alternativeName>
</protein>
<evidence type="ECO:0000256" key="6">
    <source>
        <dbReference type="ARBA" id="ARBA00023002"/>
    </source>
</evidence>
<feature type="transmembrane region" description="Helical" evidence="13">
    <location>
        <begin position="20"/>
        <end position="46"/>
    </location>
</feature>
<evidence type="ECO:0000256" key="13">
    <source>
        <dbReference type="SAM" id="Phobius"/>
    </source>
</evidence>
<dbReference type="CDD" id="cd05339">
    <property type="entry name" value="17beta-HSDXI-like_SDR_c"/>
    <property type="match status" value="1"/>
</dbReference>
<dbReference type="Proteomes" id="UP000277580">
    <property type="component" value="Unassembled WGS sequence"/>
</dbReference>
<dbReference type="OrthoDB" id="5840532at2759"/>
<keyword evidence="15" id="KW-1185">Reference proteome</keyword>
<dbReference type="InterPro" id="IPR002347">
    <property type="entry name" value="SDR_fam"/>
</dbReference>
<dbReference type="Gene3D" id="3.40.50.720">
    <property type="entry name" value="NAD(P)-binding Rossmann-like Domain"/>
    <property type="match status" value="1"/>
</dbReference>
<dbReference type="PANTHER" id="PTHR24322">
    <property type="entry name" value="PKSB"/>
    <property type="match status" value="1"/>
</dbReference>
<keyword evidence="4" id="KW-0521">NADP</keyword>
<dbReference type="AlphaFoldDB" id="A0A3N4KYU0"/>
<dbReference type="FunFam" id="3.40.50.720:FF:000131">
    <property type="entry name" value="Short-chain dehydrogenase/reductase 3"/>
    <property type="match status" value="1"/>
</dbReference>
<organism evidence="14 15">
    <name type="scientific">Morchella conica CCBAS932</name>
    <dbReference type="NCBI Taxonomy" id="1392247"/>
    <lineage>
        <taxon>Eukaryota</taxon>
        <taxon>Fungi</taxon>
        <taxon>Dikarya</taxon>
        <taxon>Ascomycota</taxon>
        <taxon>Pezizomycotina</taxon>
        <taxon>Pezizomycetes</taxon>
        <taxon>Pezizales</taxon>
        <taxon>Morchellaceae</taxon>
        <taxon>Morchella</taxon>
    </lineage>
</organism>
<keyword evidence="3 13" id="KW-0812">Transmembrane</keyword>
<gene>
    <name evidence="14" type="ORF">P167DRAFT_554257</name>
</gene>
<evidence type="ECO:0000256" key="11">
    <source>
        <dbReference type="ARBA" id="ARBA00082544"/>
    </source>
</evidence>
<proteinExistence type="inferred from homology"/>
<evidence type="ECO:0000256" key="1">
    <source>
        <dbReference type="ARBA" id="ARBA00004141"/>
    </source>
</evidence>
<dbReference type="PANTHER" id="PTHR24322:SF736">
    <property type="entry name" value="RETINOL DEHYDROGENASE 10"/>
    <property type="match status" value="1"/>
</dbReference>
<keyword evidence="7" id="KW-0443">Lipid metabolism</keyword>
<dbReference type="PRINTS" id="PR00080">
    <property type="entry name" value="SDRFAMILY"/>
</dbReference>
<sequence>MSGPPSISSFQSDKPLLEHLTIDLLITIFSHTFMNPGFAILLPLAYRAQTYHYNSPPFIYSSIYAGIVIVLFVWKFINKRLAFGKKREFDWTEEVVVITGGSSGLGLLIAETYGMRGVSVAVLDVREPEGGEARNVAYYKCDVGDRKQVEAAAKEIERDLGTPTVLINNASIVHGKSVLDLTYDEIEKTFQSNTLSAFYTTKQFLPGMKRLNKGSLITISSVLSSVAPANTSAYSASKAALKAFHSSVTAELAGTHPGIKTLLVCPGQLQTPMFEGVDTPSNFFAPVLEPVEVAKEIIAAIDEGAGGIIAMPVYARWIGIMDILPVSFQRGLRWLSGCDTAMTGFKGRGEIKEKEGDDE</sequence>
<evidence type="ECO:0000256" key="4">
    <source>
        <dbReference type="ARBA" id="ARBA00022857"/>
    </source>
</evidence>
<comment type="function">
    <text evidence="9">Catalyzes the reduction of all-trans-retinal to all-trans-retinol in the presence of NADPH.</text>
</comment>